<dbReference type="Proteomes" id="UP001221597">
    <property type="component" value="Chromosome"/>
</dbReference>
<keyword evidence="1" id="KW-0812">Transmembrane</keyword>
<proteinExistence type="predicted"/>
<organism evidence="2 3">
    <name type="scientific">Halobacillus naozhouensis</name>
    <dbReference type="NCBI Taxonomy" id="554880"/>
    <lineage>
        <taxon>Bacteria</taxon>
        <taxon>Bacillati</taxon>
        <taxon>Bacillota</taxon>
        <taxon>Bacilli</taxon>
        <taxon>Bacillales</taxon>
        <taxon>Bacillaceae</taxon>
        <taxon>Halobacillus</taxon>
    </lineage>
</organism>
<dbReference type="InterPro" id="IPR019649">
    <property type="entry name" value="DUF2512"/>
</dbReference>
<sequence>MRYIKAFFIKLVMMTAILWFFLGVFFGISLADILITSIGLTIVSFIVGDLLILPKLGNMIATIADMGVASLGIWLLGSLLFEESVPLGTVSFFLAVAITIGEFLFHGYMKKMILKGLSSREKTTTDLYAEK</sequence>
<dbReference type="RefSeq" id="WP_283075023.1">
    <property type="nucleotide sequence ID" value="NZ_CP121671.1"/>
</dbReference>
<protein>
    <submittedName>
        <fullName evidence="2">DUF2512 family protein</fullName>
    </submittedName>
</protein>
<accession>A0ABY8ISU4</accession>
<keyword evidence="1" id="KW-0472">Membrane</keyword>
<name>A0ABY8ISU4_9BACI</name>
<feature type="transmembrane region" description="Helical" evidence="1">
    <location>
        <begin position="60"/>
        <end position="81"/>
    </location>
</feature>
<evidence type="ECO:0000256" key="1">
    <source>
        <dbReference type="SAM" id="Phobius"/>
    </source>
</evidence>
<feature type="transmembrane region" description="Helical" evidence="1">
    <location>
        <begin position="7"/>
        <end position="28"/>
    </location>
</feature>
<dbReference type="EMBL" id="CP121671">
    <property type="protein sequence ID" value="WFT72992.1"/>
    <property type="molecule type" value="Genomic_DNA"/>
</dbReference>
<gene>
    <name evidence="2" type="ORF">P9989_11270</name>
</gene>
<feature type="transmembrane region" description="Helical" evidence="1">
    <location>
        <begin position="87"/>
        <end position="105"/>
    </location>
</feature>
<evidence type="ECO:0000313" key="3">
    <source>
        <dbReference type="Proteomes" id="UP001221597"/>
    </source>
</evidence>
<evidence type="ECO:0000313" key="2">
    <source>
        <dbReference type="EMBL" id="WFT72992.1"/>
    </source>
</evidence>
<reference evidence="2 3" key="1">
    <citation type="submission" date="2023-04" db="EMBL/GenBank/DDBJ databases">
        <title>Genome sequence of Halobacillus naozhouensis KACC 21980.</title>
        <authorList>
            <person name="Kim S."/>
            <person name="Heo J."/>
            <person name="Kwon S.-W."/>
        </authorList>
    </citation>
    <scope>NUCLEOTIDE SEQUENCE [LARGE SCALE GENOMIC DNA]</scope>
    <source>
        <strain evidence="2 3">KCTC 13234</strain>
    </source>
</reference>
<keyword evidence="1" id="KW-1133">Transmembrane helix</keyword>
<feature type="transmembrane region" description="Helical" evidence="1">
    <location>
        <begin position="34"/>
        <end position="53"/>
    </location>
</feature>
<keyword evidence="3" id="KW-1185">Reference proteome</keyword>
<dbReference type="Pfam" id="PF10710">
    <property type="entry name" value="DUF2512"/>
    <property type="match status" value="1"/>
</dbReference>